<dbReference type="Gene3D" id="3.30.450.20">
    <property type="entry name" value="PAS domain"/>
    <property type="match status" value="1"/>
</dbReference>
<dbReference type="Proteomes" id="UP000178510">
    <property type="component" value="Unassembled WGS sequence"/>
</dbReference>
<dbReference type="Gene3D" id="3.30.565.10">
    <property type="entry name" value="Histidine kinase-like ATPase, C-terminal domain"/>
    <property type="match status" value="1"/>
</dbReference>
<dbReference type="InterPro" id="IPR000700">
    <property type="entry name" value="PAS-assoc_C"/>
</dbReference>
<protein>
    <recommendedName>
        <fullName evidence="3">histidine kinase</fullName>
        <ecNumber evidence="3">2.7.13.3</ecNumber>
    </recommendedName>
</protein>
<dbReference type="STRING" id="1802274.A3J58_01655"/>
<dbReference type="SMART" id="SM00387">
    <property type="entry name" value="HATPase_c"/>
    <property type="match status" value="1"/>
</dbReference>
<dbReference type="InterPro" id="IPR036097">
    <property type="entry name" value="HisK_dim/P_sf"/>
</dbReference>
<dbReference type="SUPFAM" id="SSF55785">
    <property type="entry name" value="PYP-like sensor domain (PAS domain)"/>
    <property type="match status" value="1"/>
</dbReference>
<dbReference type="EC" id="2.7.13.3" evidence="3"/>
<keyword evidence="11" id="KW-0472">Membrane</keyword>
<dbReference type="Pfam" id="PF13426">
    <property type="entry name" value="PAS_9"/>
    <property type="match status" value="1"/>
</dbReference>
<dbReference type="Pfam" id="PF00512">
    <property type="entry name" value="HisKA"/>
    <property type="match status" value="1"/>
</dbReference>
<dbReference type="SMART" id="SM00388">
    <property type="entry name" value="HisKA"/>
    <property type="match status" value="1"/>
</dbReference>
<comment type="caution">
    <text evidence="15">The sequence shown here is derived from an EMBL/GenBank/DDBJ whole genome shotgun (WGS) entry which is preliminary data.</text>
</comment>
<keyword evidence="6" id="KW-0547">Nucleotide-binding</keyword>
<dbReference type="PROSITE" id="PS50109">
    <property type="entry name" value="HIS_KIN"/>
    <property type="match status" value="1"/>
</dbReference>
<reference evidence="15 16" key="1">
    <citation type="journal article" date="2016" name="Nat. Commun.">
        <title>Thousands of microbial genomes shed light on interconnected biogeochemical processes in an aquifer system.</title>
        <authorList>
            <person name="Anantharaman K."/>
            <person name="Brown C.T."/>
            <person name="Hug L.A."/>
            <person name="Sharon I."/>
            <person name="Castelle C.J."/>
            <person name="Probst A.J."/>
            <person name="Thomas B.C."/>
            <person name="Singh A."/>
            <person name="Wilkins M.J."/>
            <person name="Karaoz U."/>
            <person name="Brodie E.L."/>
            <person name="Williams K.H."/>
            <person name="Hubbard S.S."/>
            <person name="Banfield J.F."/>
        </authorList>
    </citation>
    <scope>NUCLEOTIDE SEQUENCE [LARGE SCALE GENOMIC DNA]</scope>
</reference>
<dbReference type="Pfam" id="PF02518">
    <property type="entry name" value="HATPase_c"/>
    <property type="match status" value="1"/>
</dbReference>
<keyword evidence="10" id="KW-0902">Two-component regulatory system</keyword>
<keyword evidence="4" id="KW-0808">Transferase</keyword>
<comment type="catalytic activity">
    <reaction evidence="1">
        <text>ATP + protein L-histidine = ADP + protein N-phospho-L-histidine.</text>
        <dbReference type="EC" id="2.7.13.3"/>
    </reaction>
</comment>
<evidence type="ECO:0000256" key="5">
    <source>
        <dbReference type="ARBA" id="ARBA00022692"/>
    </source>
</evidence>
<dbReference type="InterPro" id="IPR003594">
    <property type="entry name" value="HATPase_dom"/>
</dbReference>
<dbReference type="SMART" id="SM00091">
    <property type="entry name" value="PAS"/>
    <property type="match status" value="1"/>
</dbReference>
<evidence type="ECO:0000256" key="10">
    <source>
        <dbReference type="ARBA" id="ARBA00023012"/>
    </source>
</evidence>
<keyword evidence="5" id="KW-0812">Transmembrane</keyword>
<organism evidence="15 16">
    <name type="scientific">Candidatus Sungbacteria bacterium RIFCSPHIGHO2_02_FULL_52_23</name>
    <dbReference type="NCBI Taxonomy" id="1802274"/>
    <lineage>
        <taxon>Bacteria</taxon>
        <taxon>Candidatus Sungiibacteriota</taxon>
    </lineage>
</organism>
<dbReference type="NCBIfam" id="TIGR00229">
    <property type="entry name" value="sensory_box"/>
    <property type="match status" value="1"/>
</dbReference>
<feature type="domain" description="Histidine kinase" evidence="12">
    <location>
        <begin position="149"/>
        <end position="354"/>
    </location>
</feature>
<dbReference type="AlphaFoldDB" id="A0A1G2L065"/>
<keyword evidence="7" id="KW-0418">Kinase</keyword>
<dbReference type="GO" id="GO:0000155">
    <property type="term" value="F:phosphorelay sensor kinase activity"/>
    <property type="evidence" value="ECO:0007669"/>
    <property type="project" value="InterPro"/>
</dbReference>
<evidence type="ECO:0000256" key="7">
    <source>
        <dbReference type="ARBA" id="ARBA00022777"/>
    </source>
</evidence>
<dbReference type="InterPro" id="IPR035965">
    <property type="entry name" value="PAS-like_dom_sf"/>
</dbReference>
<dbReference type="GO" id="GO:0007234">
    <property type="term" value="P:osmosensory signaling via phosphorelay pathway"/>
    <property type="evidence" value="ECO:0007669"/>
    <property type="project" value="TreeGrafter"/>
</dbReference>
<dbReference type="GO" id="GO:0000156">
    <property type="term" value="F:phosphorelay response regulator activity"/>
    <property type="evidence" value="ECO:0007669"/>
    <property type="project" value="TreeGrafter"/>
</dbReference>
<evidence type="ECO:0000256" key="9">
    <source>
        <dbReference type="ARBA" id="ARBA00022989"/>
    </source>
</evidence>
<evidence type="ECO:0000256" key="1">
    <source>
        <dbReference type="ARBA" id="ARBA00000085"/>
    </source>
</evidence>
<accession>A0A1G2L065</accession>
<feature type="domain" description="PAS" evidence="13">
    <location>
        <begin position="19"/>
        <end position="65"/>
    </location>
</feature>
<evidence type="ECO:0000313" key="15">
    <source>
        <dbReference type="EMBL" id="OHA04162.1"/>
    </source>
</evidence>
<evidence type="ECO:0000313" key="16">
    <source>
        <dbReference type="Proteomes" id="UP000178510"/>
    </source>
</evidence>
<dbReference type="InterPro" id="IPR003661">
    <property type="entry name" value="HisK_dim/P_dom"/>
</dbReference>
<dbReference type="PROSITE" id="PS50113">
    <property type="entry name" value="PAC"/>
    <property type="match status" value="1"/>
</dbReference>
<keyword evidence="8" id="KW-0067">ATP-binding</keyword>
<dbReference type="PANTHER" id="PTHR42878:SF7">
    <property type="entry name" value="SENSOR HISTIDINE KINASE GLRK"/>
    <property type="match status" value="1"/>
</dbReference>
<dbReference type="SMART" id="SM00086">
    <property type="entry name" value="PAC"/>
    <property type="match status" value="1"/>
</dbReference>
<dbReference type="SUPFAM" id="SSF47384">
    <property type="entry name" value="Homodimeric domain of signal transducing histidine kinase"/>
    <property type="match status" value="1"/>
</dbReference>
<evidence type="ECO:0000256" key="11">
    <source>
        <dbReference type="ARBA" id="ARBA00023136"/>
    </source>
</evidence>
<dbReference type="InterPro" id="IPR005467">
    <property type="entry name" value="His_kinase_dom"/>
</dbReference>
<name>A0A1G2L065_9BACT</name>
<dbReference type="InterPro" id="IPR001610">
    <property type="entry name" value="PAC"/>
</dbReference>
<evidence type="ECO:0000256" key="8">
    <source>
        <dbReference type="ARBA" id="ARBA00022840"/>
    </source>
</evidence>
<feature type="domain" description="PAC" evidence="14">
    <location>
        <begin position="93"/>
        <end position="145"/>
    </location>
</feature>
<evidence type="ECO:0000259" key="12">
    <source>
        <dbReference type="PROSITE" id="PS50109"/>
    </source>
</evidence>
<evidence type="ECO:0000256" key="6">
    <source>
        <dbReference type="ARBA" id="ARBA00022741"/>
    </source>
</evidence>
<dbReference type="Gene3D" id="1.10.287.130">
    <property type="match status" value="1"/>
</dbReference>
<comment type="subcellular location">
    <subcellularLocation>
        <location evidence="2">Membrane</location>
        <topology evidence="2">Multi-pass membrane protein</topology>
    </subcellularLocation>
</comment>
<evidence type="ECO:0000259" key="14">
    <source>
        <dbReference type="PROSITE" id="PS50113"/>
    </source>
</evidence>
<dbReference type="InterPro" id="IPR050351">
    <property type="entry name" value="BphY/WalK/GraS-like"/>
</dbReference>
<evidence type="ECO:0000256" key="2">
    <source>
        <dbReference type="ARBA" id="ARBA00004141"/>
    </source>
</evidence>
<dbReference type="GO" id="GO:0016020">
    <property type="term" value="C:membrane"/>
    <property type="evidence" value="ECO:0007669"/>
    <property type="project" value="UniProtKB-SubCell"/>
</dbReference>
<dbReference type="InterPro" id="IPR000014">
    <property type="entry name" value="PAS"/>
</dbReference>
<evidence type="ECO:0000256" key="4">
    <source>
        <dbReference type="ARBA" id="ARBA00022679"/>
    </source>
</evidence>
<dbReference type="PROSITE" id="PS50112">
    <property type="entry name" value="PAS"/>
    <property type="match status" value="1"/>
</dbReference>
<sequence>MMHMRTPLSAADHEWKLKEVEKLKTAFDLLSDHVVITDENANILYANKGVERATGFSIAEAIGKNPADLWGGRMPKEFYEKMWQVIKIDKKAFVGEVKNVRKDGTEYWQEVHISPILDAQGEVKFFIGIEPDITTRKEREKFKEDFVSAVGHQLRNPLAAISWVMEDLLASDTLTEADKEKLRGVYREDKGLARFVGDLLVLARMDKGGLKAEPVALHDEITRAMEAVKQRYPAVALSFADVGDTTAIPMIKSLAMQVFLNIMHNAAEHADTQNGRVDVALRQSPEGTVFSCANNGAPISEDKKPLIFAKIPSNTGEGLGLYLVKMISDTLGWRVWFETGEHGTTFYVLIPPESPAAA</sequence>
<dbReference type="InterPro" id="IPR036890">
    <property type="entry name" value="HATPase_C_sf"/>
</dbReference>
<dbReference type="CDD" id="cd00082">
    <property type="entry name" value="HisKA"/>
    <property type="match status" value="1"/>
</dbReference>
<dbReference type="PANTHER" id="PTHR42878">
    <property type="entry name" value="TWO-COMPONENT HISTIDINE KINASE"/>
    <property type="match status" value="1"/>
</dbReference>
<evidence type="ECO:0000256" key="3">
    <source>
        <dbReference type="ARBA" id="ARBA00012438"/>
    </source>
</evidence>
<dbReference type="EMBL" id="MHQM01000011">
    <property type="protein sequence ID" value="OHA04162.1"/>
    <property type="molecule type" value="Genomic_DNA"/>
</dbReference>
<keyword evidence="9" id="KW-1133">Transmembrane helix</keyword>
<dbReference type="CDD" id="cd00130">
    <property type="entry name" value="PAS"/>
    <property type="match status" value="1"/>
</dbReference>
<evidence type="ECO:0000259" key="13">
    <source>
        <dbReference type="PROSITE" id="PS50112"/>
    </source>
</evidence>
<dbReference type="GO" id="GO:0030295">
    <property type="term" value="F:protein kinase activator activity"/>
    <property type="evidence" value="ECO:0007669"/>
    <property type="project" value="TreeGrafter"/>
</dbReference>
<proteinExistence type="predicted"/>
<gene>
    <name evidence="15" type="ORF">A3J58_01655</name>
</gene>
<dbReference type="SUPFAM" id="SSF55874">
    <property type="entry name" value="ATPase domain of HSP90 chaperone/DNA topoisomerase II/histidine kinase"/>
    <property type="match status" value="1"/>
</dbReference>
<dbReference type="GO" id="GO:0005524">
    <property type="term" value="F:ATP binding"/>
    <property type="evidence" value="ECO:0007669"/>
    <property type="project" value="UniProtKB-KW"/>
</dbReference>